<keyword evidence="2" id="KW-1185">Reference proteome</keyword>
<feature type="non-terminal residue" evidence="1">
    <location>
        <position position="56"/>
    </location>
</feature>
<keyword evidence="1" id="KW-0808">Transferase</keyword>
<evidence type="ECO:0000313" key="1">
    <source>
        <dbReference type="EMBL" id="EON87160.1"/>
    </source>
</evidence>
<dbReference type="GO" id="GO:0008168">
    <property type="term" value="F:methyltransferase activity"/>
    <property type="evidence" value="ECO:0007669"/>
    <property type="project" value="UniProtKB-KW"/>
</dbReference>
<name>R8ALF0_PLESH</name>
<gene>
    <name evidence="1" type="ORF">PLESHI_17097</name>
</gene>
<proteinExistence type="predicted"/>
<sequence length="56" mass="6294">MNKDAIAGQAVYSKPVLSIYDIWVLGFSNHFLWKCPTKLISKQFADLATKNHLDVG</sequence>
<dbReference type="AlphaFoldDB" id="R8ALF0"/>
<dbReference type="Proteomes" id="UP000014012">
    <property type="component" value="Unassembled WGS sequence"/>
</dbReference>
<reference evidence="1 2" key="1">
    <citation type="journal article" date="2013" name="Genome Announc.">
        <title>Genome Sequence of Plesiomonas shigelloides Strain 302-73 (Serotype O1).</title>
        <authorList>
            <person name="Pique N."/>
            <person name="Aquilini E."/>
            <person name="Alioto T."/>
            <person name="Minana-Galbis D."/>
            <person name="Tomas J.M."/>
        </authorList>
    </citation>
    <scope>NUCLEOTIDE SEQUENCE [LARGE SCALE GENOMIC DNA]</scope>
    <source>
        <strain evidence="1 2">302-73</strain>
    </source>
</reference>
<accession>R8ALF0</accession>
<protein>
    <submittedName>
        <fullName evidence="1">Type 12 methyltransferase</fullName>
    </submittedName>
</protein>
<dbReference type="HOGENOM" id="CLU_3000931_0_0_6"/>
<comment type="caution">
    <text evidence="1">The sequence shown here is derived from an EMBL/GenBank/DDBJ whole genome shotgun (WGS) entry which is preliminary data.</text>
</comment>
<evidence type="ECO:0000313" key="2">
    <source>
        <dbReference type="Proteomes" id="UP000014012"/>
    </source>
</evidence>
<dbReference type="GO" id="GO:0032259">
    <property type="term" value="P:methylation"/>
    <property type="evidence" value="ECO:0007669"/>
    <property type="project" value="UniProtKB-KW"/>
</dbReference>
<organism evidence="1 2">
    <name type="scientific">Plesiomonas shigelloides 302-73</name>
    <dbReference type="NCBI Taxonomy" id="1315976"/>
    <lineage>
        <taxon>Bacteria</taxon>
        <taxon>Pseudomonadati</taxon>
        <taxon>Pseudomonadota</taxon>
        <taxon>Gammaproteobacteria</taxon>
        <taxon>Enterobacterales</taxon>
        <taxon>Enterobacteriaceae</taxon>
        <taxon>Plesiomonas</taxon>
    </lineage>
</organism>
<keyword evidence="1" id="KW-0489">Methyltransferase</keyword>
<dbReference type="EMBL" id="AQQO01000373">
    <property type="protein sequence ID" value="EON87160.1"/>
    <property type="molecule type" value="Genomic_DNA"/>
</dbReference>